<dbReference type="KEGG" id="hth:HTH_0519"/>
<sequence>MSAKEEFERTWEEVNYPASKMQGFGWVYTLFWVPYHHRRVHTAPTPTLPKAEIPLGRWSYFQPLHLSTPPLKSLNPFSGTVGHLSYLLIYSTTALLSTPSGRAVSPHHRYKVLARKFPIKR</sequence>
<dbReference type="EMBL" id="AP011112">
    <property type="protein sequence ID" value="BAI68983.1"/>
    <property type="molecule type" value="Genomic_DNA"/>
</dbReference>
<dbReference type="STRING" id="608538.HTH_0519"/>
<accession>D3DGN1</accession>
<gene>
    <name evidence="1" type="ordered locus">HTH_0519</name>
</gene>
<organism evidence="1 2">
    <name type="scientific">Hydrogenobacter thermophilus (strain DSM 6534 / IAM 12695 / TK-6)</name>
    <dbReference type="NCBI Taxonomy" id="608538"/>
    <lineage>
        <taxon>Bacteria</taxon>
        <taxon>Pseudomonadati</taxon>
        <taxon>Aquificota</taxon>
        <taxon>Aquificia</taxon>
        <taxon>Aquificales</taxon>
        <taxon>Aquificaceae</taxon>
        <taxon>Hydrogenobacter</taxon>
    </lineage>
</organism>
<keyword evidence="2" id="KW-1185">Reference proteome</keyword>
<reference evidence="1 2" key="1">
    <citation type="journal article" date="2010" name="J. Bacteriol.">
        <title>Complete genome sequence of the thermophilic, obligately chemolithoautotrophic hydrogen-oxidizing bacterium Hydrogenobacter thermophilus TK-6.</title>
        <authorList>
            <person name="Arai H."/>
            <person name="Kanbe H."/>
            <person name="Ishii M."/>
            <person name="Igarashi Y."/>
        </authorList>
    </citation>
    <scope>NUCLEOTIDE SEQUENCE [LARGE SCALE GENOMIC DNA]</scope>
    <source>
        <strain evidence="2">DSM 6534 / IAM 12695 / TK-6</strain>
    </source>
</reference>
<dbReference type="Proteomes" id="UP000002574">
    <property type="component" value="Chromosome"/>
</dbReference>
<proteinExistence type="predicted"/>
<dbReference type="KEGG" id="hte:Hydth_0517"/>
<name>D3DGN1_HYDTT</name>
<evidence type="ECO:0000313" key="1">
    <source>
        <dbReference type="EMBL" id="BAI68983.1"/>
    </source>
</evidence>
<evidence type="ECO:0000313" key="2">
    <source>
        <dbReference type="Proteomes" id="UP000002574"/>
    </source>
</evidence>
<protein>
    <submittedName>
        <fullName evidence="1">Uncharacterized protein</fullName>
    </submittedName>
</protein>
<dbReference type="AlphaFoldDB" id="D3DGN1"/>